<comment type="caution">
    <text evidence="5">The sequence shown here is derived from an EMBL/GenBank/DDBJ whole genome shotgun (WGS) entry which is preliminary data.</text>
</comment>
<dbReference type="SUPFAM" id="SSF46894">
    <property type="entry name" value="C-terminal effector domain of the bipartite response regulators"/>
    <property type="match status" value="1"/>
</dbReference>
<dbReference type="GO" id="GO:0003677">
    <property type="term" value="F:DNA binding"/>
    <property type="evidence" value="ECO:0007669"/>
    <property type="project" value="UniProtKB-KW"/>
</dbReference>
<accession>A0A089PIQ5</accession>
<keyword evidence="3" id="KW-0804">Transcription</keyword>
<keyword evidence="2" id="KW-0238">DNA-binding</keyword>
<dbReference type="SMART" id="SM00421">
    <property type="entry name" value="HTH_LUXR"/>
    <property type="match status" value="1"/>
</dbReference>
<protein>
    <recommendedName>
        <fullName evidence="4">HTH luxR-type domain-containing protein</fullName>
    </recommendedName>
</protein>
<evidence type="ECO:0000313" key="6">
    <source>
        <dbReference type="Proteomes" id="UP000036196"/>
    </source>
</evidence>
<name>A0A089PIQ5_PLUGE</name>
<dbReference type="PROSITE" id="PS50043">
    <property type="entry name" value="HTH_LUXR_2"/>
    <property type="match status" value="1"/>
</dbReference>
<dbReference type="InterPro" id="IPR036388">
    <property type="entry name" value="WH-like_DNA-bd_sf"/>
</dbReference>
<keyword evidence="1" id="KW-0805">Transcription regulation</keyword>
<dbReference type="CDD" id="cd06170">
    <property type="entry name" value="LuxR_C_like"/>
    <property type="match status" value="1"/>
</dbReference>
<dbReference type="InterPro" id="IPR000792">
    <property type="entry name" value="Tscrpt_reg_LuxR_C"/>
</dbReference>
<dbReference type="InterPro" id="IPR016032">
    <property type="entry name" value="Sig_transdc_resp-reg_C-effctor"/>
</dbReference>
<evidence type="ECO:0000313" key="5">
    <source>
        <dbReference type="EMBL" id="KMK14658.1"/>
    </source>
</evidence>
<reference evidence="5 6" key="1">
    <citation type="submission" date="2015-05" db="EMBL/GenBank/DDBJ databases">
        <title>Genome sequences of Pluralibacter gergoviae.</title>
        <authorList>
            <person name="Greninger A.L."/>
            <person name="Miller S."/>
        </authorList>
    </citation>
    <scope>NUCLEOTIDE SEQUENCE [LARGE SCALE GENOMIC DNA]</scope>
    <source>
        <strain evidence="5 6">JS81F13</strain>
    </source>
</reference>
<gene>
    <name evidence="5" type="ORF">ABW06_07395</name>
</gene>
<dbReference type="EMBL" id="LDZF01000006">
    <property type="protein sequence ID" value="KMK14658.1"/>
    <property type="molecule type" value="Genomic_DNA"/>
</dbReference>
<dbReference type="Gene3D" id="1.10.10.10">
    <property type="entry name" value="Winged helix-like DNA-binding domain superfamily/Winged helix DNA-binding domain"/>
    <property type="match status" value="1"/>
</dbReference>
<dbReference type="Proteomes" id="UP000036196">
    <property type="component" value="Unassembled WGS sequence"/>
</dbReference>
<dbReference type="PATRIC" id="fig|61647.14.peg.4313"/>
<dbReference type="PRINTS" id="PR00038">
    <property type="entry name" value="HTHLUXR"/>
</dbReference>
<dbReference type="PANTHER" id="PTHR44688:SF16">
    <property type="entry name" value="DNA-BINDING TRANSCRIPTIONAL ACTIVATOR DEVR_DOSR"/>
    <property type="match status" value="1"/>
</dbReference>
<evidence type="ECO:0000256" key="3">
    <source>
        <dbReference type="ARBA" id="ARBA00023163"/>
    </source>
</evidence>
<evidence type="ECO:0000256" key="1">
    <source>
        <dbReference type="ARBA" id="ARBA00023015"/>
    </source>
</evidence>
<proteinExistence type="predicted"/>
<organism evidence="5 6">
    <name type="scientific">Pluralibacter gergoviae</name>
    <name type="common">Enterobacter gergoviae</name>
    <dbReference type="NCBI Taxonomy" id="61647"/>
    <lineage>
        <taxon>Bacteria</taxon>
        <taxon>Pseudomonadati</taxon>
        <taxon>Pseudomonadota</taxon>
        <taxon>Gammaproteobacteria</taxon>
        <taxon>Enterobacterales</taxon>
        <taxon>Enterobacteriaceae</taxon>
        <taxon>Pluralibacter</taxon>
    </lineage>
</organism>
<evidence type="ECO:0000256" key="2">
    <source>
        <dbReference type="ARBA" id="ARBA00023125"/>
    </source>
</evidence>
<dbReference type="GO" id="GO:0006355">
    <property type="term" value="P:regulation of DNA-templated transcription"/>
    <property type="evidence" value="ECO:0007669"/>
    <property type="project" value="InterPro"/>
</dbReference>
<dbReference type="Pfam" id="PF00196">
    <property type="entry name" value="GerE"/>
    <property type="match status" value="1"/>
</dbReference>
<dbReference type="STRING" id="61647.LG71_07250"/>
<feature type="domain" description="HTH luxR-type" evidence="4">
    <location>
        <begin position="135"/>
        <end position="200"/>
    </location>
</feature>
<dbReference type="AlphaFoldDB" id="A0A089PIQ5"/>
<keyword evidence="6" id="KW-1185">Reference proteome</keyword>
<dbReference type="KEGG" id="pge:LG71_07250"/>
<dbReference type="PANTHER" id="PTHR44688">
    <property type="entry name" value="DNA-BINDING TRANSCRIPTIONAL ACTIVATOR DEVR_DOSR"/>
    <property type="match status" value="1"/>
</dbReference>
<evidence type="ECO:0000259" key="4">
    <source>
        <dbReference type="PROSITE" id="PS50043"/>
    </source>
</evidence>
<sequence>MLIDKTIDQTSHLSAYIYALFSDKFLEVGVKNLLSRHFKTLVSIESDPESMPLLVICDKQSLLNLTPKMRYHIMRVSAIIIFHEKSLEKNMSSHVHKNRIVYVDKRIRPSELLLTAKKIINMKEKNKSTRYEIGASLQHSALTKSEIEILRYLSVGLTQQKISEILSLSPKTISFHKKNAMRKLDLGSNIELFYWLCSGELDGVIFIN</sequence>
<dbReference type="eggNOG" id="COG2197">
    <property type="taxonomic scope" value="Bacteria"/>
</dbReference>